<dbReference type="Proteomes" id="UP001527925">
    <property type="component" value="Unassembled WGS sequence"/>
</dbReference>
<dbReference type="Gene3D" id="3.90.190.10">
    <property type="entry name" value="Protein tyrosine phosphatase superfamily"/>
    <property type="match status" value="1"/>
</dbReference>
<dbReference type="SUPFAM" id="SSF52799">
    <property type="entry name" value="(Phosphotyrosine protein) phosphatases II"/>
    <property type="match status" value="1"/>
</dbReference>
<evidence type="ECO:0000313" key="4">
    <source>
        <dbReference type="EMBL" id="KAL2918627.1"/>
    </source>
</evidence>
<dbReference type="PROSITE" id="PS50056">
    <property type="entry name" value="TYR_PHOSPHATASE_2"/>
    <property type="match status" value="1"/>
</dbReference>
<keyword evidence="5" id="KW-1185">Reference proteome</keyword>
<gene>
    <name evidence="4" type="primary">PTP4A2_1</name>
    <name evidence="4" type="ORF">HK105_202028</name>
</gene>
<feature type="compositionally biased region" description="Low complexity" evidence="1">
    <location>
        <begin position="205"/>
        <end position="217"/>
    </location>
</feature>
<evidence type="ECO:0000259" key="3">
    <source>
        <dbReference type="PROSITE" id="PS50056"/>
    </source>
</evidence>
<dbReference type="GO" id="GO:0004725">
    <property type="term" value="F:protein tyrosine phosphatase activity"/>
    <property type="evidence" value="ECO:0007669"/>
    <property type="project" value="UniProtKB-EC"/>
</dbReference>
<comment type="caution">
    <text evidence="4">The sequence shown here is derived from an EMBL/GenBank/DDBJ whole genome shotgun (WGS) entry which is preliminary data.</text>
</comment>
<dbReference type="InterPro" id="IPR000387">
    <property type="entry name" value="Tyr_Pase_dom"/>
</dbReference>
<accession>A0ABR4NGJ7</accession>
<protein>
    <submittedName>
        <fullName evidence="4">Protein tyrosine phosphatase type IVA 2</fullName>
        <ecNumber evidence="4">3.1.3.48</ecNumber>
    </submittedName>
</protein>
<dbReference type="InterPro" id="IPR050561">
    <property type="entry name" value="PTP"/>
</dbReference>
<name>A0ABR4NGJ7_9FUNG</name>
<evidence type="ECO:0000313" key="5">
    <source>
        <dbReference type="Proteomes" id="UP001527925"/>
    </source>
</evidence>
<organism evidence="4 5">
    <name type="scientific">Polyrhizophydium stewartii</name>
    <dbReference type="NCBI Taxonomy" id="2732419"/>
    <lineage>
        <taxon>Eukaryota</taxon>
        <taxon>Fungi</taxon>
        <taxon>Fungi incertae sedis</taxon>
        <taxon>Chytridiomycota</taxon>
        <taxon>Chytridiomycota incertae sedis</taxon>
        <taxon>Chytridiomycetes</taxon>
        <taxon>Rhizophydiales</taxon>
        <taxon>Rhizophydiales incertae sedis</taxon>
        <taxon>Polyrhizophydium</taxon>
    </lineage>
</organism>
<dbReference type="InterPro" id="IPR020422">
    <property type="entry name" value="TYR_PHOSPHATASE_DUAL_dom"/>
</dbReference>
<feature type="domain" description="Tyrosine-protein phosphatase" evidence="2">
    <location>
        <begin position="31"/>
        <end position="187"/>
    </location>
</feature>
<sequence length="240" mass="24983">MASTSAAEASAATAAPAAGARRWQQTAVAVEHAALPLTLLITDCPDARMLGEYAAMLRDHGVGAVLRICEPTAYDKTELEAAGVRVHELFFEDGTPPPPPVVSELRAVLSRELALQAGGGGRPAVAVHCVSGIGRAPVLVCCALIDCGLPPEDAVQLVRSKRRGAVNKAQLAWLLDDRKGFKRKHGAISAAQSSAGRGRGLPGNSSTASFDSTASAAGKSGKQGFFSKLFKKQSRDSIRD</sequence>
<keyword evidence="4" id="KW-0378">Hydrolase</keyword>
<dbReference type="PROSITE" id="PS50054">
    <property type="entry name" value="TYR_PHOSPHATASE_DUAL"/>
    <property type="match status" value="1"/>
</dbReference>
<reference evidence="4 5" key="1">
    <citation type="submission" date="2023-09" db="EMBL/GenBank/DDBJ databases">
        <title>Pangenome analysis of Batrachochytrium dendrobatidis and related Chytrids.</title>
        <authorList>
            <person name="Yacoub M.N."/>
            <person name="Stajich J.E."/>
            <person name="James T.Y."/>
        </authorList>
    </citation>
    <scope>NUCLEOTIDE SEQUENCE [LARGE SCALE GENOMIC DNA]</scope>
    <source>
        <strain evidence="4 5">JEL0888</strain>
    </source>
</reference>
<feature type="region of interest" description="Disordered" evidence="1">
    <location>
        <begin position="186"/>
        <end position="220"/>
    </location>
</feature>
<proteinExistence type="predicted"/>
<evidence type="ECO:0000259" key="2">
    <source>
        <dbReference type="PROSITE" id="PS50054"/>
    </source>
</evidence>
<dbReference type="InterPro" id="IPR029021">
    <property type="entry name" value="Prot-tyrosine_phosphatase-like"/>
</dbReference>
<dbReference type="EMBL" id="JADGIZ020000006">
    <property type="protein sequence ID" value="KAL2918627.1"/>
    <property type="molecule type" value="Genomic_DNA"/>
</dbReference>
<feature type="domain" description="Tyrosine specific protein phosphatases" evidence="3">
    <location>
        <begin position="99"/>
        <end position="173"/>
    </location>
</feature>
<dbReference type="EC" id="3.1.3.48" evidence="4"/>
<dbReference type="PANTHER" id="PTHR23339">
    <property type="entry name" value="TYROSINE SPECIFIC PROTEIN PHOSPHATASE AND DUAL SPECIFICITY PROTEIN PHOSPHATASE"/>
    <property type="match status" value="1"/>
</dbReference>
<evidence type="ECO:0000256" key="1">
    <source>
        <dbReference type="SAM" id="MobiDB-lite"/>
    </source>
</evidence>